<proteinExistence type="predicted"/>
<gene>
    <name evidence="2" type="ORF">BJX67DRAFT_30081</name>
</gene>
<keyword evidence="3" id="KW-1185">Reference proteome</keyword>
<feature type="region of interest" description="Disordered" evidence="1">
    <location>
        <begin position="86"/>
        <end position="128"/>
    </location>
</feature>
<dbReference type="GeneID" id="98142048"/>
<dbReference type="Proteomes" id="UP001610432">
    <property type="component" value="Unassembled WGS sequence"/>
</dbReference>
<reference evidence="2 3" key="1">
    <citation type="submission" date="2024-07" db="EMBL/GenBank/DDBJ databases">
        <title>Section-level genome sequencing and comparative genomics of Aspergillus sections Usti and Cavernicolus.</title>
        <authorList>
            <consortium name="Lawrence Berkeley National Laboratory"/>
            <person name="Nybo J.L."/>
            <person name="Vesth T.C."/>
            <person name="Theobald S."/>
            <person name="Frisvad J.C."/>
            <person name="Larsen T.O."/>
            <person name="Kjaerboelling I."/>
            <person name="Rothschild-Mancinelli K."/>
            <person name="Lyhne E.K."/>
            <person name="Kogle M.E."/>
            <person name="Barry K."/>
            <person name="Clum A."/>
            <person name="Na H."/>
            <person name="Ledsgaard L."/>
            <person name="Lin J."/>
            <person name="Lipzen A."/>
            <person name="Kuo A."/>
            <person name="Riley R."/>
            <person name="Mondo S."/>
            <person name="Labutti K."/>
            <person name="Haridas S."/>
            <person name="Pangalinan J."/>
            <person name="Salamov A.A."/>
            <person name="Simmons B.A."/>
            <person name="Magnuson J.K."/>
            <person name="Chen J."/>
            <person name="Drula E."/>
            <person name="Henrissat B."/>
            <person name="Wiebenga A."/>
            <person name="Lubbers R.J."/>
            <person name="Gomes A.C."/>
            <person name="Macurrencykelacurrency M.R."/>
            <person name="Stajich J."/>
            <person name="Grigoriev I.V."/>
            <person name="Mortensen U.H."/>
            <person name="De Vries R.P."/>
            <person name="Baker S.E."/>
            <person name="Andersen M.R."/>
        </authorList>
    </citation>
    <scope>NUCLEOTIDE SEQUENCE [LARGE SCALE GENOMIC DNA]</scope>
    <source>
        <strain evidence="2 3">CBS 449.75</strain>
    </source>
</reference>
<accession>A0ABR4LWN2</accession>
<protein>
    <submittedName>
        <fullName evidence="2">Uncharacterized protein</fullName>
    </submittedName>
</protein>
<evidence type="ECO:0000313" key="2">
    <source>
        <dbReference type="EMBL" id="KAL2868941.1"/>
    </source>
</evidence>
<sequence length="128" mass="14625">MRMRWRDCRFSVTALRLLWGHHYCLRRAERQHDCQGAERLPSSLLSNKLQCRILATAPLDDLQGFSIVRIRSHRISNFRATLGPTRFHTSRGTAVSKPVQEPAGRNMETSGSHTAIDVQGRLYSRTPP</sequence>
<comment type="caution">
    <text evidence="2">The sequence shown here is derived from an EMBL/GenBank/DDBJ whole genome shotgun (WGS) entry which is preliminary data.</text>
</comment>
<evidence type="ECO:0000256" key="1">
    <source>
        <dbReference type="SAM" id="MobiDB-lite"/>
    </source>
</evidence>
<organism evidence="2 3">
    <name type="scientific">Aspergillus lucknowensis</name>
    <dbReference type="NCBI Taxonomy" id="176173"/>
    <lineage>
        <taxon>Eukaryota</taxon>
        <taxon>Fungi</taxon>
        <taxon>Dikarya</taxon>
        <taxon>Ascomycota</taxon>
        <taxon>Pezizomycotina</taxon>
        <taxon>Eurotiomycetes</taxon>
        <taxon>Eurotiomycetidae</taxon>
        <taxon>Eurotiales</taxon>
        <taxon>Aspergillaceae</taxon>
        <taxon>Aspergillus</taxon>
        <taxon>Aspergillus subgen. Nidulantes</taxon>
    </lineage>
</organism>
<name>A0ABR4LWN2_9EURO</name>
<dbReference type="EMBL" id="JBFXLQ010000011">
    <property type="protein sequence ID" value="KAL2868941.1"/>
    <property type="molecule type" value="Genomic_DNA"/>
</dbReference>
<dbReference type="RefSeq" id="XP_070887920.1">
    <property type="nucleotide sequence ID" value="XM_071026976.1"/>
</dbReference>
<evidence type="ECO:0000313" key="3">
    <source>
        <dbReference type="Proteomes" id="UP001610432"/>
    </source>
</evidence>